<organism evidence="4 5">
    <name type="scientific">Tumebacillus lacus</name>
    <dbReference type="NCBI Taxonomy" id="2995335"/>
    <lineage>
        <taxon>Bacteria</taxon>
        <taxon>Bacillati</taxon>
        <taxon>Bacillota</taxon>
        <taxon>Bacilli</taxon>
        <taxon>Bacillales</taxon>
        <taxon>Alicyclobacillaceae</taxon>
        <taxon>Tumebacillus</taxon>
    </lineage>
</organism>
<reference evidence="4 5" key="1">
    <citation type="submission" date="2022-11" db="EMBL/GenBank/DDBJ databases">
        <title>Study of microbial diversity in lake waters.</title>
        <authorList>
            <person name="Zhang J."/>
        </authorList>
    </citation>
    <scope>NUCLEOTIDE SEQUENCE [LARGE SCALE GENOMIC DNA]</scope>
    <source>
        <strain evidence="4 5">DT12</strain>
    </source>
</reference>
<dbReference type="Gene3D" id="3.20.20.30">
    <property type="entry name" value="Luciferase-like domain"/>
    <property type="match status" value="1"/>
</dbReference>
<dbReference type="Pfam" id="PF00296">
    <property type="entry name" value="Bac_luciferase"/>
    <property type="match status" value="1"/>
</dbReference>
<accession>A0ABT3X270</accession>
<dbReference type="Proteomes" id="UP001208017">
    <property type="component" value="Unassembled WGS sequence"/>
</dbReference>
<gene>
    <name evidence="4" type="ORF">OS242_02305</name>
</gene>
<evidence type="ECO:0000256" key="2">
    <source>
        <dbReference type="ARBA" id="ARBA00023033"/>
    </source>
</evidence>
<feature type="domain" description="Luciferase-like" evidence="3">
    <location>
        <begin position="67"/>
        <end position="382"/>
    </location>
</feature>
<evidence type="ECO:0000259" key="3">
    <source>
        <dbReference type="Pfam" id="PF00296"/>
    </source>
</evidence>
<dbReference type="RefSeq" id="WP_267150041.1">
    <property type="nucleotide sequence ID" value="NZ_JAPMLT010000001.1"/>
</dbReference>
<sequence>MKLHERLSNLTPEQRALFEQRLKEKGLAERVLPQEPTLIPDAVLKHVAGQGKSPRAADRPRRTDKGMEFSLFFFSGDGSAAGEGKYDLLLDSARYADQNGFRAIWTPERHFEDFGGLYPNPSVVSAALAVTTEKMQLRAGSVALPLHHPIRFVEEWSVVDNLSRGRVAVSFATGWHPADFVLAPERTREYYDNRKDNMIENIKLIRRLWSGEPHTITDFEGTEHVVKILPRPLQPELEIWVAISNNVETFIKAGEVGAHVLTGMVNQPPDDLEQKIQLYRKARAENGYDPDTGKVTVMLHTCVGESNDEIKGLVREPLKDYLKTFIKQQKNIMEGYGHFSEADQDTVVSYAFDKYFEESALFGTPDKCGQLVRDLIDVGVDEVACLVDFGITNENVLDSLQHLTVLKDRFHGRS</sequence>
<dbReference type="PANTHER" id="PTHR30137:SF8">
    <property type="entry name" value="BLR5498 PROTEIN"/>
    <property type="match status" value="1"/>
</dbReference>
<dbReference type="InterPro" id="IPR024011">
    <property type="entry name" value="Biosynth_lucif-like_mOase_dom"/>
</dbReference>
<keyword evidence="2" id="KW-0503">Monooxygenase</keyword>
<keyword evidence="1" id="KW-0560">Oxidoreductase</keyword>
<dbReference type="InterPro" id="IPR050766">
    <property type="entry name" value="Bact_Lucif_Oxidored"/>
</dbReference>
<protein>
    <submittedName>
        <fullName evidence="4">LLM class flavin-dependent oxidoreductase</fullName>
    </submittedName>
</protein>
<dbReference type="PANTHER" id="PTHR30137">
    <property type="entry name" value="LUCIFERASE-LIKE MONOOXYGENASE"/>
    <property type="match status" value="1"/>
</dbReference>
<name>A0ABT3X270_9BACL</name>
<dbReference type="SUPFAM" id="SSF51679">
    <property type="entry name" value="Bacterial luciferase-like"/>
    <property type="match status" value="1"/>
</dbReference>
<dbReference type="EMBL" id="JAPMLT010000001">
    <property type="protein sequence ID" value="MCX7568804.1"/>
    <property type="molecule type" value="Genomic_DNA"/>
</dbReference>
<evidence type="ECO:0000313" key="5">
    <source>
        <dbReference type="Proteomes" id="UP001208017"/>
    </source>
</evidence>
<keyword evidence="5" id="KW-1185">Reference proteome</keyword>
<dbReference type="InterPro" id="IPR011251">
    <property type="entry name" value="Luciferase-like_dom"/>
</dbReference>
<dbReference type="InterPro" id="IPR036661">
    <property type="entry name" value="Luciferase-like_sf"/>
</dbReference>
<evidence type="ECO:0000256" key="1">
    <source>
        <dbReference type="ARBA" id="ARBA00023002"/>
    </source>
</evidence>
<comment type="caution">
    <text evidence="4">The sequence shown here is derived from an EMBL/GenBank/DDBJ whole genome shotgun (WGS) entry which is preliminary data.</text>
</comment>
<dbReference type="NCBIfam" id="TIGR04020">
    <property type="entry name" value="seco_metab_LLM"/>
    <property type="match status" value="1"/>
</dbReference>
<proteinExistence type="predicted"/>
<evidence type="ECO:0000313" key="4">
    <source>
        <dbReference type="EMBL" id="MCX7568804.1"/>
    </source>
</evidence>